<dbReference type="HOGENOM" id="CLU_770891_0_0_6"/>
<proteinExistence type="predicted"/>
<organism evidence="1 2">
    <name type="scientific">Bermanella marisrubri</name>
    <dbReference type="NCBI Taxonomy" id="207949"/>
    <lineage>
        <taxon>Bacteria</taxon>
        <taxon>Pseudomonadati</taxon>
        <taxon>Pseudomonadota</taxon>
        <taxon>Gammaproteobacteria</taxon>
        <taxon>Oceanospirillales</taxon>
        <taxon>Oceanospirillaceae</taxon>
        <taxon>Bermanella</taxon>
    </lineage>
</organism>
<gene>
    <name evidence="1" type="ORF">RED65_03290</name>
</gene>
<name>Q1N1M0_9GAMM</name>
<dbReference type="RefSeq" id="WP_007018990.1">
    <property type="nucleotide sequence ID" value="NZ_CH724120.1"/>
</dbReference>
<accession>Q1N1M0</accession>
<evidence type="ECO:0000313" key="2">
    <source>
        <dbReference type="Proteomes" id="UP000004263"/>
    </source>
</evidence>
<reference evidence="1 2" key="1">
    <citation type="submission" date="2006-03" db="EMBL/GenBank/DDBJ databases">
        <authorList>
            <person name="Pinhassi J."/>
            <person name="Pedros-Alio C."/>
            <person name="Ferriera S."/>
            <person name="Johnson J."/>
            <person name="Kravitz S."/>
            <person name="Halpern A."/>
            <person name="Remington K."/>
            <person name="Beeson K."/>
            <person name="Tran B."/>
            <person name="Rogers Y.-H."/>
            <person name="Friedman R."/>
            <person name="Venter J.C."/>
        </authorList>
    </citation>
    <scope>NUCLEOTIDE SEQUENCE [LARGE SCALE GENOMIC DNA]</scope>
    <source>
        <strain evidence="1 2">RED65</strain>
    </source>
</reference>
<protein>
    <submittedName>
        <fullName evidence="1">Uncharacterized protein</fullName>
    </submittedName>
</protein>
<keyword evidence="2" id="KW-1185">Reference proteome</keyword>
<dbReference type="STRING" id="207949.RED65_03290"/>
<dbReference type="Proteomes" id="UP000004263">
    <property type="component" value="Unassembled WGS sequence"/>
</dbReference>
<evidence type="ECO:0000313" key="1">
    <source>
        <dbReference type="EMBL" id="EAT12030.1"/>
    </source>
</evidence>
<dbReference type="EMBL" id="AAQH01000010">
    <property type="protein sequence ID" value="EAT12030.1"/>
    <property type="molecule type" value="Genomic_DNA"/>
</dbReference>
<comment type="caution">
    <text evidence="1">The sequence shown here is derived from an EMBL/GenBank/DDBJ whole genome shotgun (WGS) entry which is preliminary data.</text>
</comment>
<dbReference type="AlphaFoldDB" id="Q1N1M0"/>
<sequence>MRWFQFFSAFVLIIAIAGVIWINRSPLPQVELIYIQESGYSVENNTFIKHLTEYIQDHKHLTLSIVDNDPEALSKSTSTLQGSQKVLLGCFTGTCKMQVLDAVKDTITPFIFLGRSHGLVQHPNLWHLGPIFSQKLGLLLPLIKGRKLESVHLLGEQNIDSHMSHYILKQYMKAIDYQWGRALLMTKNNEDVIADIIESTSNDLYINTACADIGKKIFKWIDDSLQKGIHTCLDPMDSSSQSQHFFITSSPQNQQSQMLTSWIFVKEILDSQIDRPRWSLDDLSAKQFSRDAVRNSMHIQNQHMWHNQYLIMRDGENVSVVKKIESVEPIVFPELRPATHWDLQMRLYWRNKNGRWQSI</sequence>